<gene>
    <name evidence="3" type="ORF">Bathy06g00430</name>
</gene>
<keyword evidence="2" id="KW-1133">Transmembrane helix</keyword>
<evidence type="ECO:0000256" key="1">
    <source>
        <dbReference type="SAM" id="MobiDB-lite"/>
    </source>
</evidence>
<evidence type="ECO:0000313" key="3">
    <source>
        <dbReference type="EMBL" id="CCO16940.1"/>
    </source>
</evidence>
<accession>K8EWW7</accession>
<organism evidence="3 4">
    <name type="scientific">Bathycoccus prasinos</name>
    <dbReference type="NCBI Taxonomy" id="41875"/>
    <lineage>
        <taxon>Eukaryota</taxon>
        <taxon>Viridiplantae</taxon>
        <taxon>Chlorophyta</taxon>
        <taxon>Mamiellophyceae</taxon>
        <taxon>Mamiellales</taxon>
        <taxon>Bathycoccaceae</taxon>
        <taxon>Bathycoccus</taxon>
    </lineage>
</organism>
<feature type="compositionally biased region" description="Basic and acidic residues" evidence="1">
    <location>
        <begin position="1"/>
        <end position="22"/>
    </location>
</feature>
<sequence>MSFAEELRKRGIKEASDIKSDDENGEGTSSSSSSNPFANVAKAVKSPFGSSDSAAAPKPPPRFAQPRGDGDGGANKEEDDQLKKSRLLNSEGLEGFPTRAGELLKLAVTSTASFAPLIAVISVITIGTWSIFGADFIHGGVSRDFGGGVPKYVAPETLLAEPTVDVMVPLRAPNVVAAEY</sequence>
<proteinExistence type="predicted"/>
<dbReference type="AlphaFoldDB" id="K8EWW7"/>
<evidence type="ECO:0000313" key="4">
    <source>
        <dbReference type="Proteomes" id="UP000198341"/>
    </source>
</evidence>
<dbReference type="PANTHER" id="PTHR35699">
    <property type="entry name" value="F2J10.10 PROTEIN"/>
    <property type="match status" value="1"/>
</dbReference>
<dbReference type="PANTHER" id="PTHR35699:SF1">
    <property type="entry name" value="F2J10.10 PROTEIN"/>
    <property type="match status" value="1"/>
</dbReference>
<dbReference type="eggNOG" id="ENOG502RXQI">
    <property type="taxonomic scope" value="Eukaryota"/>
</dbReference>
<keyword evidence="2" id="KW-0472">Membrane</keyword>
<dbReference type="EMBL" id="FO082273">
    <property type="protein sequence ID" value="CCO16940.1"/>
    <property type="molecule type" value="Genomic_DNA"/>
</dbReference>
<dbReference type="GeneID" id="19015023"/>
<name>K8EWW7_9CHLO</name>
<dbReference type="RefSeq" id="XP_007512340.1">
    <property type="nucleotide sequence ID" value="XM_007512278.1"/>
</dbReference>
<protein>
    <submittedName>
        <fullName evidence="3">Uncharacterized protein</fullName>
    </submittedName>
</protein>
<evidence type="ECO:0000256" key="2">
    <source>
        <dbReference type="SAM" id="Phobius"/>
    </source>
</evidence>
<keyword evidence="4" id="KW-1185">Reference proteome</keyword>
<keyword evidence="2" id="KW-0812">Transmembrane</keyword>
<feature type="region of interest" description="Disordered" evidence="1">
    <location>
        <begin position="1"/>
        <end position="90"/>
    </location>
</feature>
<feature type="transmembrane region" description="Helical" evidence="2">
    <location>
        <begin position="106"/>
        <end position="132"/>
    </location>
</feature>
<dbReference type="Proteomes" id="UP000198341">
    <property type="component" value="Chromosome 6"/>
</dbReference>
<dbReference type="KEGG" id="bpg:Bathy06g00430"/>
<reference evidence="3 4" key="1">
    <citation type="submission" date="2011-10" db="EMBL/GenBank/DDBJ databases">
        <authorList>
            <person name="Genoscope - CEA"/>
        </authorList>
    </citation>
    <scope>NUCLEOTIDE SEQUENCE [LARGE SCALE GENOMIC DNA]</scope>
    <source>
        <strain evidence="3 4">RCC 1105</strain>
    </source>
</reference>
<dbReference type="OrthoDB" id="2016911at2759"/>